<dbReference type="SUPFAM" id="SSF49265">
    <property type="entry name" value="Fibronectin type III"/>
    <property type="match status" value="3"/>
</dbReference>
<protein>
    <submittedName>
        <fullName evidence="6">Uncharacterized protein LOC106177093</fullName>
    </submittedName>
</protein>
<organism evidence="5 6">
    <name type="scientific">Lingula anatina</name>
    <name type="common">Brachiopod</name>
    <name type="synonym">Lingula unguis</name>
    <dbReference type="NCBI Taxonomy" id="7574"/>
    <lineage>
        <taxon>Eukaryota</taxon>
        <taxon>Metazoa</taxon>
        <taxon>Spiralia</taxon>
        <taxon>Lophotrochozoa</taxon>
        <taxon>Brachiopoda</taxon>
        <taxon>Linguliformea</taxon>
        <taxon>Lingulata</taxon>
        <taxon>Lingulida</taxon>
        <taxon>Linguloidea</taxon>
        <taxon>Lingulidae</taxon>
        <taxon>Lingula</taxon>
    </lineage>
</organism>
<dbReference type="InterPro" id="IPR003961">
    <property type="entry name" value="FN3_dom"/>
</dbReference>
<dbReference type="OrthoDB" id="434099at2759"/>
<dbReference type="GO" id="GO:0016020">
    <property type="term" value="C:membrane"/>
    <property type="evidence" value="ECO:0007669"/>
    <property type="project" value="UniProtKB-SubCell"/>
</dbReference>
<feature type="region of interest" description="Disordered" evidence="2">
    <location>
        <begin position="740"/>
        <end position="762"/>
    </location>
</feature>
<feature type="domain" description="Fibronectin type-III" evidence="4">
    <location>
        <begin position="209"/>
        <end position="321"/>
    </location>
</feature>
<sequence>MSSDAQTDALPELNISCSLPPETSLTSQDITLCCDCKNELKRKVFSAAKCWNGECPSTSAYASTSHVTFSMYNLSSLVLGHLMVCSCAIPQLTGGYLMSEQSTIFIEELPIYPQEFRCISYNQERMECLWSFDNHTQETGMYFQYKNGDLKRCIPNVQVFANKAICMLTGGHFIKPATLSYFIYNQNKWGVTWKNDTLRTDYRIEKPNPVTGVEGSNINSTAVDVTWDPPVHLGFLSCCNSCPSNRGLLYTVHYMSRWNEGVEKIQYNCWNATMTLGLRLTGLHPFSEYNISVQVVPVGEETPNYGHFSEVGGRSYTVLKTKVDAPAAPPQLMGVLYQPEEEIFTFHFFWKEILETSRYGKIIAHQASLGKYTATHGSCNTTVRFNQTSGARTLPLSCRKILDDQQFYLATINAATPAGFASRSSEQRLNVSLSKKPRFFSVEIFNEEAHLSWQSPVDNQSVNTIIYYTVVWCEGNYTENKNCQSKIIEVNHTHNHTQCELSLPKSAEDYVYLVGAAWPDYNSTLVYPNCRCNYQYYGVPSTAPDNFTSVLNITGLRVSWKALGYEQSKGRILGYLIKYCEIEITSQKCIRGMRNISVTEAGTSALIEGLKPQTRYRVSVQAQTRAGLGPKAIQTVETNVGMAGGTYSGGEPHRSETVLISVSSTMGCMVIIGVLVAVCRAYQYTQKKIKMDIPQHTGVSNNEVAADYSSGVYSLTMLNNSSSRNSTSASKTCNVMNQFQETPLKDRRSSDSGQSLAPDPRAMEFIPPTHQHLKLPDGYTVFAVFTPPACGLMSHVGRRAMMMTPPASDYVPF</sequence>
<dbReference type="PRINTS" id="PR00014">
    <property type="entry name" value="FNTYPEIII"/>
</dbReference>
<dbReference type="Proteomes" id="UP000085678">
    <property type="component" value="Unplaced"/>
</dbReference>
<dbReference type="KEGG" id="lak:106177093"/>
<dbReference type="Gene3D" id="2.60.40.10">
    <property type="entry name" value="Immunoglobulins"/>
    <property type="match status" value="2"/>
</dbReference>
<feature type="domain" description="Fibronectin type-III" evidence="4">
    <location>
        <begin position="543"/>
        <end position="643"/>
    </location>
</feature>
<name>A0A1S3JXT6_LINAN</name>
<keyword evidence="3" id="KW-1133">Transmembrane helix</keyword>
<keyword evidence="1" id="KW-0677">Repeat</keyword>
<gene>
    <name evidence="6" type="primary">LOC106177093</name>
</gene>
<dbReference type="PANTHER" id="PTHR46957:SF3">
    <property type="entry name" value="CYTOKINE RECEPTOR"/>
    <property type="match status" value="1"/>
</dbReference>
<proteinExistence type="predicted"/>
<dbReference type="InterPro" id="IPR013783">
    <property type="entry name" value="Ig-like_fold"/>
</dbReference>
<evidence type="ECO:0000256" key="2">
    <source>
        <dbReference type="SAM" id="MobiDB-lite"/>
    </source>
</evidence>
<evidence type="ECO:0000313" key="5">
    <source>
        <dbReference type="Proteomes" id="UP000085678"/>
    </source>
</evidence>
<evidence type="ECO:0000259" key="4">
    <source>
        <dbReference type="PROSITE" id="PS50853"/>
    </source>
</evidence>
<dbReference type="FunFam" id="2.60.40.10:FF:000028">
    <property type="entry name" value="Neuronal cell adhesion molecule"/>
    <property type="match status" value="1"/>
</dbReference>
<feature type="transmembrane region" description="Helical" evidence="3">
    <location>
        <begin position="658"/>
        <end position="682"/>
    </location>
</feature>
<keyword evidence="3" id="KW-0812">Transmembrane</keyword>
<accession>A0A1S3JXT6</accession>
<dbReference type="InterPro" id="IPR050713">
    <property type="entry name" value="RTP_Phos/Ushers"/>
</dbReference>
<dbReference type="AlphaFoldDB" id="A0A1S3JXT6"/>
<dbReference type="InterPro" id="IPR036116">
    <property type="entry name" value="FN3_sf"/>
</dbReference>
<evidence type="ECO:0000256" key="3">
    <source>
        <dbReference type="SAM" id="Phobius"/>
    </source>
</evidence>
<dbReference type="SMART" id="SM00060">
    <property type="entry name" value="FN3"/>
    <property type="match status" value="3"/>
</dbReference>
<keyword evidence="5" id="KW-1185">Reference proteome</keyword>
<dbReference type="GeneID" id="106177093"/>
<evidence type="ECO:0000313" key="6">
    <source>
        <dbReference type="RefSeq" id="XP_013415225.1"/>
    </source>
</evidence>
<evidence type="ECO:0000256" key="1">
    <source>
        <dbReference type="ARBA" id="ARBA00022737"/>
    </source>
</evidence>
<dbReference type="PANTHER" id="PTHR46957">
    <property type="entry name" value="CYTOKINE RECEPTOR"/>
    <property type="match status" value="1"/>
</dbReference>
<reference evidence="6" key="1">
    <citation type="submission" date="2025-08" db="UniProtKB">
        <authorList>
            <consortium name="RefSeq"/>
        </authorList>
    </citation>
    <scope>IDENTIFICATION</scope>
    <source>
        <tissue evidence="6">Gonads</tissue>
    </source>
</reference>
<dbReference type="InParanoid" id="A0A1S3JXT6"/>
<dbReference type="Pfam" id="PF00041">
    <property type="entry name" value="fn3"/>
    <property type="match status" value="1"/>
</dbReference>
<dbReference type="PROSITE" id="PS50853">
    <property type="entry name" value="FN3"/>
    <property type="match status" value="2"/>
</dbReference>
<keyword evidence="3" id="KW-0472">Membrane</keyword>
<dbReference type="CDD" id="cd00063">
    <property type="entry name" value="FN3"/>
    <property type="match status" value="2"/>
</dbReference>
<dbReference type="STRING" id="7574.A0A1S3JXT6"/>
<dbReference type="RefSeq" id="XP_013415225.1">
    <property type="nucleotide sequence ID" value="XM_013559771.1"/>
</dbReference>